<reference evidence="2 3" key="1">
    <citation type="submission" date="2018-08" db="EMBL/GenBank/DDBJ databases">
        <title>Achromobacter xylosoxidans Genome sequencing and assembly.</title>
        <authorList>
            <person name="Wang R."/>
            <person name="Rensing C."/>
            <person name="Li Y."/>
        </authorList>
    </citation>
    <scope>NUCLEOTIDE SEQUENCE [LARGE SCALE GENOMIC DNA]</scope>
    <source>
        <strain evidence="2 3">GD003A</strain>
    </source>
</reference>
<organism evidence="2 3">
    <name type="scientific">Alcaligenes xylosoxydans xylosoxydans</name>
    <name type="common">Achromobacter xylosoxidans</name>
    <dbReference type="NCBI Taxonomy" id="85698"/>
    <lineage>
        <taxon>Bacteria</taxon>
        <taxon>Pseudomonadati</taxon>
        <taxon>Pseudomonadota</taxon>
        <taxon>Betaproteobacteria</taxon>
        <taxon>Burkholderiales</taxon>
        <taxon>Alcaligenaceae</taxon>
        <taxon>Achromobacter</taxon>
    </lineage>
</organism>
<feature type="domain" description="Transglycosylase SLT" evidence="1">
    <location>
        <begin position="48"/>
        <end position="157"/>
    </location>
</feature>
<dbReference type="Gene3D" id="1.10.530.10">
    <property type="match status" value="1"/>
</dbReference>
<evidence type="ECO:0000259" key="1">
    <source>
        <dbReference type="Pfam" id="PF01464"/>
    </source>
</evidence>
<dbReference type="Proteomes" id="UP000285324">
    <property type="component" value="Unassembled WGS sequence"/>
</dbReference>
<dbReference type="CDD" id="cd13400">
    <property type="entry name" value="LT_IagB-like"/>
    <property type="match status" value="1"/>
</dbReference>
<accession>A0A2T5CPC6</accession>
<dbReference type="InterPro" id="IPR023346">
    <property type="entry name" value="Lysozyme-like_dom_sf"/>
</dbReference>
<dbReference type="SUPFAM" id="SSF53955">
    <property type="entry name" value="Lysozyme-like"/>
    <property type="match status" value="1"/>
</dbReference>
<name>A0A2T5CPC6_ALCXX</name>
<dbReference type="AlphaFoldDB" id="A0A2T5CPC6"/>
<protein>
    <submittedName>
        <fullName evidence="2">Transglycosylase</fullName>
    </submittedName>
</protein>
<proteinExistence type="predicted"/>
<sequence>MPIRWLTRWARSPAGLFPPRCDVQFQTRYRFAAAIALWAMLPSHAHADCIAAAAAYHRIDVQLLQAIVMQESSGRAEAVNCANANASCDYGLAQINSVHLERLQRFGVSKQDLFNPCVSAYVGAWILAENFDRLGVTWDAVGAYNASTPAKRAAYANKIQAKLNAIRAGTLIPVRVPFSPRTPADQPAGRSPVAGAGTALAIETADPSLIAAGQASSQRSQEQH</sequence>
<evidence type="ECO:0000313" key="3">
    <source>
        <dbReference type="Proteomes" id="UP000285324"/>
    </source>
</evidence>
<gene>
    <name evidence="2" type="ORF">DY367_02950</name>
</gene>
<dbReference type="EMBL" id="QVXO01000003">
    <property type="protein sequence ID" value="RPJ93301.1"/>
    <property type="molecule type" value="Genomic_DNA"/>
</dbReference>
<comment type="caution">
    <text evidence="2">The sequence shown here is derived from an EMBL/GenBank/DDBJ whole genome shotgun (WGS) entry which is preliminary data.</text>
</comment>
<dbReference type="Pfam" id="PF01464">
    <property type="entry name" value="SLT"/>
    <property type="match status" value="1"/>
</dbReference>
<evidence type="ECO:0000313" key="2">
    <source>
        <dbReference type="EMBL" id="RPJ93301.1"/>
    </source>
</evidence>
<dbReference type="InterPro" id="IPR008258">
    <property type="entry name" value="Transglycosylase_SLT_dom_1"/>
</dbReference>
<dbReference type="OrthoDB" id="9808681at2"/>